<comment type="caution">
    <text evidence="3">The sequence shown here is derived from an EMBL/GenBank/DDBJ whole genome shotgun (WGS) entry which is preliminary data.</text>
</comment>
<protein>
    <submittedName>
        <fullName evidence="3">COG1361 S-layer family protein</fullName>
    </submittedName>
</protein>
<evidence type="ECO:0000313" key="4">
    <source>
        <dbReference type="Proteomes" id="UP001500837"/>
    </source>
</evidence>
<evidence type="ECO:0000256" key="1">
    <source>
        <dbReference type="SAM" id="MobiDB-lite"/>
    </source>
</evidence>
<keyword evidence="2" id="KW-0472">Membrane</keyword>
<dbReference type="Proteomes" id="UP001500837">
    <property type="component" value="Unassembled WGS sequence"/>
</dbReference>
<feature type="transmembrane region" description="Helical" evidence="2">
    <location>
        <begin position="379"/>
        <end position="397"/>
    </location>
</feature>
<keyword evidence="2" id="KW-0812">Transmembrane</keyword>
<dbReference type="RefSeq" id="WP_211312881.1">
    <property type="nucleotide sequence ID" value="NZ_BAAABL010000092.1"/>
</dbReference>
<dbReference type="AlphaFoldDB" id="A0AAV3SCL5"/>
<reference evidence="3 4" key="1">
    <citation type="journal article" date="2019" name="Int. J. Syst. Evol. Microbiol.">
        <title>The Global Catalogue of Microorganisms (GCM) 10K type strain sequencing project: providing services to taxonomists for standard genome sequencing and annotation.</title>
        <authorList>
            <consortium name="The Broad Institute Genomics Platform"/>
            <consortium name="The Broad Institute Genome Sequencing Center for Infectious Disease"/>
            <person name="Wu L."/>
            <person name="Ma J."/>
        </authorList>
    </citation>
    <scope>NUCLEOTIDE SEQUENCE [LARGE SCALE GENOMIC DNA]</scope>
    <source>
        <strain evidence="3 4">JCM 16330</strain>
    </source>
</reference>
<evidence type="ECO:0000256" key="2">
    <source>
        <dbReference type="SAM" id="Phobius"/>
    </source>
</evidence>
<gene>
    <name evidence="3" type="ORF">GCM10009066_27810</name>
</gene>
<name>A0AAV3SCL5_9EURY</name>
<evidence type="ECO:0000313" key="3">
    <source>
        <dbReference type="EMBL" id="GAA0313133.1"/>
    </source>
</evidence>
<sequence>MKDRRIRSLAIATLVVVSALAAFAPAASAAVTSSDTVADSSVGAYVTVGNVTVQPDDPVVGEQTTITATFESGEASTESAEITEVSVRGPSTFVTADDVGTLGPGTSVTVPFSTAFESAGEKRLTVTIRGTVSNGSVFVVKKPVYVDVDEATIDADLSATATVANGSSVLEATLAEHGTVDLEDARIDAIVDGETVARASVADVTAQSEKTVTFDGTDIPSGNVSLVAHYTAADERTSTNTSLRYTPQNAGNMAITGLDVSGSAGSYTISGDASNLGSADAGSVVVSVVDASGISETNSYYVGEVETSEFATFEVSASVSGDVESIPVQLEYSANGERHSTIVDVDVSGTNAVSASESTSQNTGGRSGPPGESSGGPPFLLIGGGVVVVLVAAVLVYRWRSQ</sequence>
<organism evidence="3 4">
    <name type="scientific">Halarchaeum salinum</name>
    <dbReference type="NCBI Taxonomy" id="489912"/>
    <lineage>
        <taxon>Archaea</taxon>
        <taxon>Methanobacteriati</taxon>
        <taxon>Methanobacteriota</taxon>
        <taxon>Stenosarchaea group</taxon>
        <taxon>Halobacteria</taxon>
        <taxon>Halobacteriales</taxon>
        <taxon>Halobacteriaceae</taxon>
    </lineage>
</organism>
<feature type="compositionally biased region" description="Polar residues" evidence="1">
    <location>
        <begin position="352"/>
        <end position="363"/>
    </location>
</feature>
<proteinExistence type="predicted"/>
<keyword evidence="2" id="KW-1133">Transmembrane helix</keyword>
<accession>A0AAV3SCL5</accession>
<feature type="region of interest" description="Disordered" evidence="1">
    <location>
        <begin position="352"/>
        <end position="375"/>
    </location>
</feature>
<dbReference type="EMBL" id="BAAABL010000092">
    <property type="protein sequence ID" value="GAA0313133.1"/>
    <property type="molecule type" value="Genomic_DNA"/>
</dbReference>
<keyword evidence="4" id="KW-1185">Reference proteome</keyword>